<evidence type="ECO:0000313" key="3">
    <source>
        <dbReference type="Proteomes" id="UP000290608"/>
    </source>
</evidence>
<dbReference type="AlphaFoldDB" id="A0A4Q0PR58"/>
<comment type="caution">
    <text evidence="2">The sequence shown here is derived from an EMBL/GenBank/DDBJ whole genome shotgun (WGS) entry which is preliminary data.</text>
</comment>
<name>A0A4Q0PR58_9FLAO</name>
<proteinExistence type="predicted"/>
<sequence length="280" mass="31217">MNSIPKILIIFLVFSAISLKAQKTNELTLAVNGPVAVLGYNDIAYTAALDDGIGFGLEYGKYLSHQWSVRTGVALQTYSGNAKLKSIEGAYITQDSENESFEFQYRFENYREEQRTTYIQIPLLAQYESNGQNRFFAAAGVKLGIITDSDYEAKATRLTTAGYYEQYDALLEAPKFAGFGDFGNYTWEADDLALKTNVMLSFETGLKFMVSEVSSFYVSAYIDYGLTNVFDDTRDNRLIEYLAAPEVDFTGNSILTTPMGATDTLKTLSFGFKLKYGLGF</sequence>
<dbReference type="InterPro" id="IPR025665">
    <property type="entry name" value="Beta-barrel_OMP_2"/>
</dbReference>
<reference evidence="2 3" key="1">
    <citation type="submission" date="2018-07" db="EMBL/GenBank/DDBJ databases">
        <title>Leeuwenhoekiella genomics.</title>
        <authorList>
            <person name="Tahon G."/>
            <person name="Willems A."/>
        </authorList>
    </citation>
    <scope>NUCLEOTIDE SEQUENCE [LARGE SCALE GENOMIC DNA]</scope>
    <source>
        <strain evidence="2 3">LMG 1345</strain>
    </source>
</reference>
<dbReference type="RefSeq" id="WP_164917828.1">
    <property type="nucleotide sequence ID" value="NZ_QOVL01000004.1"/>
</dbReference>
<gene>
    <name evidence="2" type="ORF">DSL99_1171</name>
</gene>
<evidence type="ECO:0000259" key="1">
    <source>
        <dbReference type="Pfam" id="PF13568"/>
    </source>
</evidence>
<protein>
    <submittedName>
        <fullName evidence="2">Outer membrane protein with beta-barrel domain</fullName>
    </submittedName>
</protein>
<dbReference type="Pfam" id="PF13568">
    <property type="entry name" value="OMP_b-brl_2"/>
    <property type="match status" value="1"/>
</dbReference>
<dbReference type="Proteomes" id="UP000290608">
    <property type="component" value="Unassembled WGS sequence"/>
</dbReference>
<evidence type="ECO:0000313" key="2">
    <source>
        <dbReference type="EMBL" id="RXG32365.1"/>
    </source>
</evidence>
<dbReference type="STRING" id="1122159.SAMN02745246_00988"/>
<dbReference type="EMBL" id="QOVL01000004">
    <property type="protein sequence ID" value="RXG32365.1"/>
    <property type="molecule type" value="Genomic_DNA"/>
</dbReference>
<feature type="domain" description="Outer membrane protein beta-barrel" evidence="1">
    <location>
        <begin position="55"/>
        <end position="231"/>
    </location>
</feature>
<organism evidence="2 3">
    <name type="scientific">Leeuwenhoekiella marinoflava</name>
    <dbReference type="NCBI Taxonomy" id="988"/>
    <lineage>
        <taxon>Bacteria</taxon>
        <taxon>Pseudomonadati</taxon>
        <taxon>Bacteroidota</taxon>
        <taxon>Flavobacteriia</taxon>
        <taxon>Flavobacteriales</taxon>
        <taxon>Flavobacteriaceae</taxon>
        <taxon>Leeuwenhoekiella</taxon>
    </lineage>
</organism>
<accession>A0A4Q0PR58</accession>